<sequence length="179" mass="20385">MALSRERFVISSSCSKFNGEDQGFELEFVRFTRGLGRKRILISKSIQETVSNSDQASPPVKILLKRLKSETTESNTSVLESLHQDILIRVLCHVDHEDLATLKRVSKTIRKAVLEAKKSHFDYSTPKKALSFRDPLLIIEEDSNSSDQDDEVEPPNAPIRRKILNRESDLSKISMVLFK</sequence>
<dbReference type="SUPFAM" id="SSF81383">
    <property type="entry name" value="F-box domain"/>
    <property type="match status" value="1"/>
</dbReference>
<reference evidence="2 3" key="1">
    <citation type="submission" date="2022-03" db="EMBL/GenBank/DDBJ databases">
        <authorList>
            <person name="Nunn A."/>
            <person name="Chopra R."/>
            <person name="Nunn A."/>
            <person name="Contreras Garrido A."/>
        </authorList>
    </citation>
    <scope>NUCLEOTIDE SEQUENCE [LARGE SCALE GENOMIC DNA]</scope>
</reference>
<dbReference type="InterPro" id="IPR045286">
    <property type="entry name" value="FBS1-like"/>
</dbReference>
<keyword evidence="3" id="KW-1185">Reference proteome</keyword>
<dbReference type="AlphaFoldDB" id="A0AAU9SRL4"/>
<evidence type="ECO:0000313" key="2">
    <source>
        <dbReference type="EMBL" id="CAH2071681.1"/>
    </source>
</evidence>
<accession>A0AAU9SRL4</accession>
<feature type="domain" description="F-box" evidence="1">
    <location>
        <begin position="76"/>
        <end position="124"/>
    </location>
</feature>
<evidence type="ECO:0000259" key="1">
    <source>
        <dbReference type="PROSITE" id="PS50181"/>
    </source>
</evidence>
<organism evidence="2 3">
    <name type="scientific">Thlaspi arvense</name>
    <name type="common">Field penny-cress</name>
    <dbReference type="NCBI Taxonomy" id="13288"/>
    <lineage>
        <taxon>Eukaryota</taxon>
        <taxon>Viridiplantae</taxon>
        <taxon>Streptophyta</taxon>
        <taxon>Embryophyta</taxon>
        <taxon>Tracheophyta</taxon>
        <taxon>Spermatophyta</taxon>
        <taxon>Magnoliopsida</taxon>
        <taxon>eudicotyledons</taxon>
        <taxon>Gunneridae</taxon>
        <taxon>Pentapetalae</taxon>
        <taxon>rosids</taxon>
        <taxon>malvids</taxon>
        <taxon>Brassicales</taxon>
        <taxon>Brassicaceae</taxon>
        <taxon>Thlaspideae</taxon>
        <taxon>Thlaspi</taxon>
    </lineage>
</organism>
<dbReference type="PANTHER" id="PTHR34049">
    <property type="entry name" value="F-BOX PROTEIN SKIP27"/>
    <property type="match status" value="1"/>
</dbReference>
<dbReference type="InterPro" id="IPR001810">
    <property type="entry name" value="F-box_dom"/>
</dbReference>
<name>A0AAU9SRL4_THLAR</name>
<dbReference type="InterPro" id="IPR036047">
    <property type="entry name" value="F-box-like_dom_sf"/>
</dbReference>
<proteinExistence type="predicted"/>
<dbReference type="CDD" id="cd09917">
    <property type="entry name" value="F-box_SF"/>
    <property type="match status" value="1"/>
</dbReference>
<protein>
    <recommendedName>
        <fullName evidence="1">F-box domain-containing protein</fullName>
    </recommendedName>
</protein>
<dbReference type="PROSITE" id="PS50181">
    <property type="entry name" value="FBOX"/>
    <property type="match status" value="1"/>
</dbReference>
<evidence type="ECO:0000313" key="3">
    <source>
        <dbReference type="Proteomes" id="UP000836841"/>
    </source>
</evidence>
<dbReference type="EMBL" id="OU466862">
    <property type="protein sequence ID" value="CAH2071681.1"/>
    <property type="molecule type" value="Genomic_DNA"/>
</dbReference>
<dbReference type="PANTHER" id="PTHR34049:SF8">
    <property type="entry name" value="GENOME ASSEMBLY, CHROMOSOME: A09"/>
    <property type="match status" value="1"/>
</dbReference>
<dbReference type="Proteomes" id="UP000836841">
    <property type="component" value="Chromosome 6"/>
</dbReference>
<dbReference type="Pfam" id="PF00646">
    <property type="entry name" value="F-box"/>
    <property type="match status" value="1"/>
</dbReference>
<gene>
    <name evidence="2" type="ORF">TAV2_LOCUS21548</name>
</gene>